<evidence type="ECO:0000313" key="2">
    <source>
        <dbReference type="EMBL" id="KHT57939.1"/>
    </source>
</evidence>
<protein>
    <submittedName>
        <fullName evidence="2">Uncharacterized protein</fullName>
    </submittedName>
</protein>
<keyword evidence="1" id="KW-0732">Signal</keyword>
<evidence type="ECO:0000313" key="3">
    <source>
        <dbReference type="Proteomes" id="UP000031278"/>
    </source>
</evidence>
<name>A0A0B9FPE7_9GAMM</name>
<dbReference type="Proteomes" id="UP000031278">
    <property type="component" value="Unassembled WGS sequence"/>
</dbReference>
<comment type="caution">
    <text evidence="2">The sequence shown here is derived from an EMBL/GenBank/DDBJ whole genome shotgun (WGS) entry which is preliminary data.</text>
</comment>
<dbReference type="RefSeq" id="WP_039469841.1">
    <property type="nucleotide sequence ID" value="NZ_JWLZ01000229.1"/>
</dbReference>
<proteinExistence type="predicted"/>
<dbReference type="EMBL" id="JWLZ01000229">
    <property type="protein sequence ID" value="KHT57939.1"/>
    <property type="molecule type" value="Genomic_DNA"/>
</dbReference>
<organism evidence="2 3">
    <name type="scientific">Photobacterium gaetbulicola</name>
    <dbReference type="NCBI Taxonomy" id="1295392"/>
    <lineage>
        <taxon>Bacteria</taxon>
        <taxon>Pseudomonadati</taxon>
        <taxon>Pseudomonadota</taxon>
        <taxon>Gammaproteobacteria</taxon>
        <taxon>Vibrionales</taxon>
        <taxon>Vibrionaceae</taxon>
        <taxon>Photobacterium</taxon>
    </lineage>
</organism>
<gene>
    <name evidence="2" type="ORF">RJ45_26150</name>
</gene>
<accession>A0A0B9FPE7</accession>
<dbReference type="AlphaFoldDB" id="A0A0B9FPE7"/>
<feature type="signal peptide" evidence="1">
    <location>
        <begin position="1"/>
        <end position="20"/>
    </location>
</feature>
<reference evidence="2 3" key="1">
    <citation type="submission" date="2014-12" db="EMBL/GenBank/DDBJ databases">
        <title>Genome sequencing of Photobacterium gaetbulicola AD005a.</title>
        <authorList>
            <person name="Adrian T.G.S."/>
            <person name="Chan K.G."/>
        </authorList>
    </citation>
    <scope>NUCLEOTIDE SEQUENCE [LARGE SCALE GENOMIC DNA]</scope>
    <source>
        <strain evidence="2 3">AD005a</strain>
    </source>
</reference>
<feature type="chain" id="PRO_5002146186" evidence="1">
    <location>
        <begin position="21"/>
        <end position="147"/>
    </location>
</feature>
<sequence length="147" mass="16049">MKTLLSVILISLCLSPLAFGADQPEDSSAVVQDAKEECARFENGEFHATEQAISLHDFTGDGQPEEIVDASQFSCSTSASMWGGSGGTFLWVVVDGKSYEFLANKWKIVDFDGQSVLLLAVHSSECSDDIGPCYRALVWRDGFRTTR</sequence>
<evidence type="ECO:0000256" key="1">
    <source>
        <dbReference type="SAM" id="SignalP"/>
    </source>
</evidence>